<feature type="region of interest" description="Disordered" evidence="11">
    <location>
        <begin position="1"/>
        <end position="63"/>
    </location>
</feature>
<gene>
    <name evidence="12" type="primary">HECTD2</name>
</gene>
<dbReference type="PANTHER" id="PTHR45700">
    <property type="entry name" value="UBIQUITIN-PROTEIN LIGASE E3C"/>
    <property type="match status" value="1"/>
</dbReference>
<reference evidence="12" key="1">
    <citation type="submission" date="2025-08" db="UniProtKB">
        <authorList>
            <consortium name="Ensembl"/>
        </authorList>
    </citation>
    <scope>IDENTIFICATION</scope>
</reference>
<reference evidence="12" key="2">
    <citation type="submission" date="2025-09" db="UniProtKB">
        <authorList>
            <consortium name="Ensembl"/>
        </authorList>
    </citation>
    <scope>IDENTIFICATION</scope>
</reference>
<dbReference type="Gene3D" id="3.30.2160.10">
    <property type="entry name" value="Hect, E3 ligase catalytic domain"/>
    <property type="match status" value="1"/>
</dbReference>
<dbReference type="CTD" id="143279"/>
<comment type="function">
    <text evidence="7">E3 ubiquitin-protein ligase which accepts ubiquitin from an E2 ubiquitin-conjugating enzyme in the form of a thioester and then directly transfers the ubiquitin to targeted substrates.</text>
</comment>
<dbReference type="Gene3D" id="3.30.2410.10">
    <property type="entry name" value="Hect, E3 ligase catalytic domain"/>
    <property type="match status" value="1"/>
</dbReference>
<dbReference type="OrthoDB" id="5981550at2759"/>
<evidence type="ECO:0000256" key="2">
    <source>
        <dbReference type="ARBA" id="ARBA00004906"/>
    </source>
</evidence>
<dbReference type="GeneID" id="101942547"/>
<evidence type="ECO:0000256" key="6">
    <source>
        <dbReference type="ARBA" id="ARBA00022786"/>
    </source>
</evidence>
<organism evidence="12 13">
    <name type="scientific">Chrysemys picta bellii</name>
    <name type="common">Western painted turtle</name>
    <name type="synonym">Emys bellii</name>
    <dbReference type="NCBI Taxonomy" id="8478"/>
    <lineage>
        <taxon>Eukaryota</taxon>
        <taxon>Metazoa</taxon>
        <taxon>Chordata</taxon>
        <taxon>Craniata</taxon>
        <taxon>Vertebrata</taxon>
        <taxon>Euteleostomi</taxon>
        <taxon>Archelosauria</taxon>
        <taxon>Testudinata</taxon>
        <taxon>Testudines</taxon>
        <taxon>Cryptodira</taxon>
        <taxon>Durocryptodira</taxon>
        <taxon>Testudinoidea</taxon>
        <taxon>Emydidae</taxon>
        <taxon>Chrysemys</taxon>
    </lineage>
</organism>
<dbReference type="RefSeq" id="XP_005292586.1">
    <property type="nucleotide sequence ID" value="XM_005292529.3"/>
</dbReference>
<dbReference type="GO" id="GO:0061630">
    <property type="term" value="F:ubiquitin protein ligase activity"/>
    <property type="evidence" value="ECO:0007669"/>
    <property type="project" value="UniProtKB-EC"/>
</dbReference>
<dbReference type="KEGG" id="cpic:101942547"/>
<comment type="catalytic activity">
    <reaction evidence="1">
        <text>S-ubiquitinyl-[E2 ubiquitin-conjugating enzyme]-L-cysteine + [acceptor protein]-L-lysine = [E2 ubiquitin-conjugating enzyme]-L-cysteine + N(6)-ubiquitinyl-[acceptor protein]-L-lysine.</text>
        <dbReference type="EC" id="2.3.2.26"/>
    </reaction>
</comment>
<sequence length="797" mass="90747">MSLQTPQAATAGSDLPAVTEKGSLLGYKMGEDSFVPPSVEEEEEDGEKEKEKEKLPPILTASNTAAGGLERGTKSQFSTFSSFISTINQKKEAAGSSSSPTQLVIPNIKNVRDLPPICLDVRQKQRISIDTLPPELKAPVPPEPSLPIRTKTMKDFQEDMEKAKSSGDWKAVHDFYLTTFDSFLELNAAFKKDVSLPFSTIEDSGINAKFVNAVYDALLNTPQDIQKSVLKGIINGLLQEWKGPRTKDDLRAYCILLQNPQFSNTSTYVIYAHLLRQIATLAEADHHFLAHWFKKISQRRFKQLVDKLLQFISLRLFPAKPEEFPPMIKCTWWIPSATKVLSLFNAANSLANPAIIPYTDFYNSTLDHIDLMEEYHNWQCYGNSHRFSFCQYPFIISIAAKKVIIQRDSEQQMISMARQSLVDKVSRRQRPDMNMLFLNLKVRRMHLVSDSLDELTRKRADLKKKLKVTFVGEAGLDMGGLTKEWFLLLIRQIFHPDYGMFTYHKDSHCHWFSSYKCDDYSEFRLVGALMGLAVYNSITLDIRFPPCCYKKLLSPPIVPCDQNTPVGISGVSLDDLCHIMPELAHGLSELLSYEDNVEEDFYSTFQVFQEEFGVIKSYNLKPGGDKIPVTAQNRKEYVQLYVDFILNKSIYKQFAAFYYGFHSVCDSYALMLLRPEEVEILVCGSPELDMYALQRNTQYDGYLKTDLTIRYFWEVVLGFPLDLQKKLLHFTTGSDRVPVGGMADLNFKISKSETSTNWLPVAHTCFNQLCLPPYKSKKELKQKLIIGISNTEGFGLE</sequence>
<dbReference type="FunFam" id="3.30.2410.10:FF:000009">
    <property type="entry name" value="Probable E3 ubiquitin-protein ligase HECTD2"/>
    <property type="match status" value="1"/>
</dbReference>
<dbReference type="InterPro" id="IPR000569">
    <property type="entry name" value="HECT_dom"/>
</dbReference>
<evidence type="ECO:0000256" key="3">
    <source>
        <dbReference type="ARBA" id="ARBA00012485"/>
    </source>
</evidence>
<evidence type="ECO:0000256" key="10">
    <source>
        <dbReference type="ARBA" id="ARBA00083730"/>
    </source>
</evidence>
<dbReference type="Pfam" id="PF00632">
    <property type="entry name" value="HECT"/>
    <property type="match status" value="1"/>
</dbReference>
<dbReference type="Proteomes" id="UP000694380">
    <property type="component" value="Unplaced"/>
</dbReference>
<dbReference type="FunFam" id="3.30.2160.10:FF:000004">
    <property type="entry name" value="probable E3 ubiquitin-protein ligase HERC4 isoform X1"/>
    <property type="match status" value="1"/>
</dbReference>
<keyword evidence="13" id="KW-1185">Reference proteome</keyword>
<dbReference type="CDD" id="cd00078">
    <property type="entry name" value="HECTc"/>
    <property type="match status" value="1"/>
</dbReference>
<keyword evidence="6" id="KW-0833">Ubl conjugation pathway</keyword>
<evidence type="ECO:0000256" key="11">
    <source>
        <dbReference type="SAM" id="MobiDB-lite"/>
    </source>
</evidence>
<dbReference type="SUPFAM" id="SSF56204">
    <property type="entry name" value="Hect, E3 ligase catalytic domain"/>
    <property type="match status" value="1"/>
</dbReference>
<evidence type="ECO:0000256" key="4">
    <source>
        <dbReference type="ARBA" id="ARBA00022553"/>
    </source>
</evidence>
<accession>A0A8C3IT71</accession>
<evidence type="ECO:0000313" key="12">
    <source>
        <dbReference type="Ensembl" id="ENSCPBP00000038387.1"/>
    </source>
</evidence>
<evidence type="ECO:0000256" key="8">
    <source>
        <dbReference type="ARBA" id="ARBA00073484"/>
    </source>
</evidence>
<protein>
    <recommendedName>
        <fullName evidence="8">Probable E3 ubiquitin-protein ligase HECTD2</fullName>
        <ecNumber evidence="3">2.3.2.26</ecNumber>
    </recommendedName>
    <alternativeName>
        <fullName evidence="9">HECT domain-containing protein 2</fullName>
    </alternativeName>
    <alternativeName>
        <fullName evidence="10">HECT-type E3 ubiquitin transferase HECTD2</fullName>
    </alternativeName>
</protein>
<dbReference type="InterPro" id="IPR044611">
    <property type="entry name" value="E3A/B/C-like"/>
</dbReference>
<proteinExistence type="predicted"/>
<keyword evidence="4" id="KW-0597">Phosphoprotein</keyword>
<dbReference type="Ensembl" id="ENSCPBT00000044984.1">
    <property type="protein sequence ID" value="ENSCPBP00000038387.1"/>
    <property type="gene ID" value="ENSCPBG00000026524.1"/>
</dbReference>
<dbReference type="AlphaFoldDB" id="A0A8C3IT71"/>
<dbReference type="SMART" id="SM00119">
    <property type="entry name" value="HECTc"/>
    <property type="match status" value="1"/>
</dbReference>
<feature type="compositionally biased region" description="Polar residues" evidence="11">
    <location>
        <begin position="1"/>
        <end position="10"/>
    </location>
</feature>
<dbReference type="FunFam" id="3.90.1750.10:FF:000023">
    <property type="entry name" value="probable E3 ubiquitin-protein ligase HECTD2 isoform X2"/>
    <property type="match status" value="1"/>
</dbReference>
<dbReference type="PANTHER" id="PTHR45700:SF9">
    <property type="entry name" value="HECT-TYPE E3 UBIQUITIN TRANSFERASE"/>
    <property type="match status" value="1"/>
</dbReference>
<evidence type="ECO:0000256" key="7">
    <source>
        <dbReference type="ARBA" id="ARBA00056288"/>
    </source>
</evidence>
<comment type="pathway">
    <text evidence="2">Protein modification; protein ubiquitination.</text>
</comment>
<dbReference type="PROSITE" id="PS50237">
    <property type="entry name" value="HECT"/>
    <property type="match status" value="1"/>
</dbReference>
<keyword evidence="5" id="KW-0808">Transferase</keyword>
<dbReference type="InterPro" id="IPR035983">
    <property type="entry name" value="Hect_E3_ubiquitin_ligase"/>
</dbReference>
<dbReference type="Gene3D" id="3.90.1750.10">
    <property type="entry name" value="Hect, E3 ligase catalytic domains"/>
    <property type="match status" value="1"/>
</dbReference>
<evidence type="ECO:0000256" key="9">
    <source>
        <dbReference type="ARBA" id="ARBA00077386"/>
    </source>
</evidence>
<dbReference type="GeneTree" id="ENSGT00940000157750"/>
<evidence type="ECO:0000256" key="1">
    <source>
        <dbReference type="ARBA" id="ARBA00000885"/>
    </source>
</evidence>
<dbReference type="GO" id="GO:0000209">
    <property type="term" value="P:protein polyubiquitination"/>
    <property type="evidence" value="ECO:0007669"/>
    <property type="project" value="InterPro"/>
</dbReference>
<name>A0A8C3IT71_CHRPI</name>
<dbReference type="EC" id="2.3.2.26" evidence="3"/>
<evidence type="ECO:0000313" key="13">
    <source>
        <dbReference type="Proteomes" id="UP000694380"/>
    </source>
</evidence>
<evidence type="ECO:0000256" key="5">
    <source>
        <dbReference type="ARBA" id="ARBA00022679"/>
    </source>
</evidence>